<proteinExistence type="predicted"/>
<gene>
    <name evidence="1" type="ORF">DERF_012959</name>
</gene>
<reference evidence="1" key="2">
    <citation type="journal article" date="2022" name="Res Sq">
        <title>Comparative Genomics Reveals Insights into the Divergent Evolution of Astigmatic Mites and Household Pest Adaptations.</title>
        <authorList>
            <person name="Xiong Q."/>
            <person name="Wan A.T.-Y."/>
            <person name="Liu X.-Y."/>
            <person name="Fung C.S.-H."/>
            <person name="Xiao X."/>
            <person name="Malainual N."/>
            <person name="Hou J."/>
            <person name="Wang L."/>
            <person name="Wang M."/>
            <person name="Yang K."/>
            <person name="Cui Y."/>
            <person name="Leung E."/>
            <person name="Nong W."/>
            <person name="Shin S.-K."/>
            <person name="Au S."/>
            <person name="Jeong K.Y."/>
            <person name="Chew F.T."/>
            <person name="Hui J."/>
            <person name="Leung T.F."/>
            <person name="Tungtrongchitr A."/>
            <person name="Zhong N."/>
            <person name="Liu Z."/>
            <person name="Tsui S."/>
        </authorList>
    </citation>
    <scope>NUCLEOTIDE SEQUENCE</scope>
    <source>
        <strain evidence="1">Derf</strain>
        <tissue evidence="1">Whole organism</tissue>
    </source>
</reference>
<sequence>MSGRLLKISSQCFIFPGSIPMATWIVRHMMEDSLTLKTSMDKILRVEINPPPNSSIREQTSDISKKSAINSLFFAPPDTNG</sequence>
<evidence type="ECO:0000313" key="2">
    <source>
        <dbReference type="Proteomes" id="UP000790347"/>
    </source>
</evidence>
<evidence type="ECO:0000313" key="1">
    <source>
        <dbReference type="EMBL" id="KAH9496938.1"/>
    </source>
</evidence>
<dbReference type="Proteomes" id="UP000790347">
    <property type="component" value="Unassembled WGS sequence"/>
</dbReference>
<keyword evidence="2" id="KW-1185">Reference proteome</keyword>
<protein>
    <submittedName>
        <fullName evidence="1">Uncharacterized protein</fullName>
    </submittedName>
</protein>
<name>A0A922HNP1_DERFA</name>
<dbReference type="EMBL" id="ASGP02000007">
    <property type="protein sequence ID" value="KAH9496938.1"/>
    <property type="molecule type" value="Genomic_DNA"/>
</dbReference>
<dbReference type="AlphaFoldDB" id="A0A922HNP1"/>
<accession>A0A922HNP1</accession>
<reference evidence="1" key="1">
    <citation type="submission" date="2013-05" db="EMBL/GenBank/DDBJ databases">
        <authorList>
            <person name="Yim A.K.Y."/>
            <person name="Chan T.F."/>
            <person name="Ji K.M."/>
            <person name="Liu X.Y."/>
            <person name="Zhou J.W."/>
            <person name="Li R.Q."/>
            <person name="Yang K.Y."/>
            <person name="Li J."/>
            <person name="Li M."/>
            <person name="Law P.T.W."/>
            <person name="Wu Y.L."/>
            <person name="Cai Z.L."/>
            <person name="Qin H."/>
            <person name="Bao Y."/>
            <person name="Leung R.K.K."/>
            <person name="Ng P.K.S."/>
            <person name="Zou J."/>
            <person name="Zhong X.J."/>
            <person name="Ran P.X."/>
            <person name="Zhong N.S."/>
            <person name="Liu Z.G."/>
            <person name="Tsui S.K.W."/>
        </authorList>
    </citation>
    <scope>NUCLEOTIDE SEQUENCE</scope>
    <source>
        <strain evidence="1">Derf</strain>
        <tissue evidence="1">Whole organism</tissue>
    </source>
</reference>
<comment type="caution">
    <text evidence="1">The sequence shown here is derived from an EMBL/GenBank/DDBJ whole genome shotgun (WGS) entry which is preliminary data.</text>
</comment>
<organism evidence="1 2">
    <name type="scientific">Dermatophagoides farinae</name>
    <name type="common">American house dust mite</name>
    <dbReference type="NCBI Taxonomy" id="6954"/>
    <lineage>
        <taxon>Eukaryota</taxon>
        <taxon>Metazoa</taxon>
        <taxon>Ecdysozoa</taxon>
        <taxon>Arthropoda</taxon>
        <taxon>Chelicerata</taxon>
        <taxon>Arachnida</taxon>
        <taxon>Acari</taxon>
        <taxon>Acariformes</taxon>
        <taxon>Sarcoptiformes</taxon>
        <taxon>Astigmata</taxon>
        <taxon>Psoroptidia</taxon>
        <taxon>Analgoidea</taxon>
        <taxon>Pyroglyphidae</taxon>
        <taxon>Dermatophagoidinae</taxon>
        <taxon>Dermatophagoides</taxon>
    </lineage>
</organism>